<proteinExistence type="predicted"/>
<comment type="caution">
    <text evidence="1">The sequence shown here is derived from an EMBL/GenBank/DDBJ whole genome shotgun (WGS) entry which is preliminary data.</text>
</comment>
<organism evidence="1 2">
    <name type="scientific">Pilimelia terevasa</name>
    <dbReference type="NCBI Taxonomy" id="53372"/>
    <lineage>
        <taxon>Bacteria</taxon>
        <taxon>Bacillati</taxon>
        <taxon>Actinomycetota</taxon>
        <taxon>Actinomycetes</taxon>
        <taxon>Micromonosporales</taxon>
        <taxon>Micromonosporaceae</taxon>
        <taxon>Pilimelia</taxon>
    </lineage>
</organism>
<dbReference type="AlphaFoldDB" id="A0A8J3FH71"/>
<evidence type="ECO:0000313" key="1">
    <source>
        <dbReference type="EMBL" id="GGK24937.1"/>
    </source>
</evidence>
<reference evidence="1" key="2">
    <citation type="submission" date="2020-09" db="EMBL/GenBank/DDBJ databases">
        <authorList>
            <person name="Sun Q."/>
            <person name="Ohkuma M."/>
        </authorList>
    </citation>
    <scope>NUCLEOTIDE SEQUENCE</scope>
    <source>
        <strain evidence="1">JCM 3091</strain>
    </source>
</reference>
<gene>
    <name evidence="1" type="ORF">GCM10010124_16840</name>
</gene>
<keyword evidence="2" id="KW-1185">Reference proteome</keyword>
<reference evidence="1" key="1">
    <citation type="journal article" date="2014" name="Int. J. Syst. Evol. Microbiol.">
        <title>Complete genome sequence of Corynebacterium casei LMG S-19264T (=DSM 44701T), isolated from a smear-ripened cheese.</title>
        <authorList>
            <consortium name="US DOE Joint Genome Institute (JGI-PGF)"/>
            <person name="Walter F."/>
            <person name="Albersmeier A."/>
            <person name="Kalinowski J."/>
            <person name="Ruckert C."/>
        </authorList>
    </citation>
    <scope>NUCLEOTIDE SEQUENCE</scope>
    <source>
        <strain evidence="1">JCM 3091</strain>
    </source>
</reference>
<dbReference type="Proteomes" id="UP000662200">
    <property type="component" value="Unassembled WGS sequence"/>
</dbReference>
<name>A0A8J3FH71_9ACTN</name>
<evidence type="ECO:0000313" key="2">
    <source>
        <dbReference type="Proteomes" id="UP000662200"/>
    </source>
</evidence>
<accession>A0A8J3FH71</accession>
<protein>
    <submittedName>
        <fullName evidence="1">Uncharacterized protein</fullName>
    </submittedName>
</protein>
<dbReference type="RefSeq" id="WP_189113647.1">
    <property type="nucleotide sequence ID" value="NZ_BMQC01000004.1"/>
</dbReference>
<sequence length="64" mass="7018">MQFEFLGKGPGSGQDGCPSLFKTDRDTYLVQGWKVKDAEGLDIPEGEAVVEIPARMLTLFQGRS</sequence>
<dbReference type="EMBL" id="BMQC01000004">
    <property type="protein sequence ID" value="GGK24937.1"/>
    <property type="molecule type" value="Genomic_DNA"/>
</dbReference>